<reference evidence="1" key="1">
    <citation type="submission" date="2022-02" db="EMBL/GenBank/DDBJ databases">
        <title>Plant Genome Project.</title>
        <authorList>
            <person name="Zhang R.-G."/>
        </authorList>
    </citation>
    <scope>NUCLEOTIDE SEQUENCE</scope>
    <source>
        <strain evidence="1">AT1</strain>
    </source>
</reference>
<sequence>MGLRYDVSWTIRKIFQLREVCHPLIRYQIGNGTSTFLWLNNWHSLGPLYKRFGENMCSNIERSLQAKVSTIIKEGDWAWPRPRNRYIQEINTNTPSSFTPNSLNEDGVV</sequence>
<name>A0ACC0LTF7_RHOML</name>
<accession>A0ACC0LTF7</accession>
<comment type="caution">
    <text evidence="1">The sequence shown here is derived from an EMBL/GenBank/DDBJ whole genome shotgun (WGS) entry which is preliminary data.</text>
</comment>
<proteinExistence type="predicted"/>
<organism evidence="1 2">
    <name type="scientific">Rhododendron molle</name>
    <name type="common">Chinese azalea</name>
    <name type="synonym">Azalea mollis</name>
    <dbReference type="NCBI Taxonomy" id="49168"/>
    <lineage>
        <taxon>Eukaryota</taxon>
        <taxon>Viridiplantae</taxon>
        <taxon>Streptophyta</taxon>
        <taxon>Embryophyta</taxon>
        <taxon>Tracheophyta</taxon>
        <taxon>Spermatophyta</taxon>
        <taxon>Magnoliopsida</taxon>
        <taxon>eudicotyledons</taxon>
        <taxon>Gunneridae</taxon>
        <taxon>Pentapetalae</taxon>
        <taxon>asterids</taxon>
        <taxon>Ericales</taxon>
        <taxon>Ericaceae</taxon>
        <taxon>Ericoideae</taxon>
        <taxon>Rhodoreae</taxon>
        <taxon>Rhododendron</taxon>
    </lineage>
</organism>
<evidence type="ECO:0000313" key="2">
    <source>
        <dbReference type="Proteomes" id="UP001062846"/>
    </source>
</evidence>
<keyword evidence="2" id="KW-1185">Reference proteome</keyword>
<gene>
    <name evidence="1" type="ORF">RHMOL_Rhmol11G0133800</name>
</gene>
<evidence type="ECO:0000313" key="1">
    <source>
        <dbReference type="EMBL" id="KAI8531403.1"/>
    </source>
</evidence>
<protein>
    <submittedName>
        <fullName evidence="1">Uncharacterized protein</fullName>
    </submittedName>
</protein>
<dbReference type="EMBL" id="CM046398">
    <property type="protein sequence ID" value="KAI8531403.1"/>
    <property type="molecule type" value="Genomic_DNA"/>
</dbReference>
<dbReference type="Proteomes" id="UP001062846">
    <property type="component" value="Chromosome 11"/>
</dbReference>